<sequence>MAEGYYEYECMRAELLGVDKPDYDEFMRNRQEQIAAEEEEIETLKEEDHEGEEMKRVSSGLEELNSILQVTQRKINRFKASCGSLTNLLKIKMGHGSSSDSLEANASGVAETPPTPPTPATVTNGNCRKSDLGQALDNHVDRLDSMIELAEKAQYSMAHQNKEMKRFL</sequence>
<gene>
    <name evidence="3" type="ORF">BDFB_009018</name>
</gene>
<dbReference type="AlphaFoldDB" id="A0A482VGT9"/>
<feature type="coiled-coil region" evidence="1">
    <location>
        <begin position="27"/>
        <end position="81"/>
    </location>
</feature>
<dbReference type="Proteomes" id="UP000292052">
    <property type="component" value="Unassembled WGS sequence"/>
</dbReference>
<evidence type="ECO:0000256" key="1">
    <source>
        <dbReference type="SAM" id="Coils"/>
    </source>
</evidence>
<comment type="caution">
    <text evidence="3">The sequence shown here is derived from an EMBL/GenBank/DDBJ whole genome shotgun (WGS) entry which is preliminary data.</text>
</comment>
<feature type="non-terminal residue" evidence="3">
    <location>
        <position position="168"/>
    </location>
</feature>
<name>A0A482VGT9_ASBVE</name>
<keyword evidence="1" id="KW-0175">Coiled coil</keyword>
<dbReference type="OrthoDB" id="8192965at2759"/>
<evidence type="ECO:0000313" key="3">
    <source>
        <dbReference type="EMBL" id="RZC31890.1"/>
    </source>
</evidence>
<proteinExistence type="predicted"/>
<organism evidence="3 4">
    <name type="scientific">Asbolus verrucosus</name>
    <name type="common">Desert ironclad beetle</name>
    <dbReference type="NCBI Taxonomy" id="1661398"/>
    <lineage>
        <taxon>Eukaryota</taxon>
        <taxon>Metazoa</taxon>
        <taxon>Ecdysozoa</taxon>
        <taxon>Arthropoda</taxon>
        <taxon>Hexapoda</taxon>
        <taxon>Insecta</taxon>
        <taxon>Pterygota</taxon>
        <taxon>Neoptera</taxon>
        <taxon>Endopterygota</taxon>
        <taxon>Coleoptera</taxon>
        <taxon>Polyphaga</taxon>
        <taxon>Cucujiformia</taxon>
        <taxon>Tenebrionidae</taxon>
        <taxon>Pimeliinae</taxon>
        <taxon>Asbolus</taxon>
    </lineage>
</organism>
<accession>A0A482VGT9</accession>
<dbReference type="STRING" id="1661398.A0A482VGT9"/>
<evidence type="ECO:0000256" key="2">
    <source>
        <dbReference type="SAM" id="MobiDB-lite"/>
    </source>
</evidence>
<feature type="region of interest" description="Disordered" evidence="2">
    <location>
        <begin position="96"/>
        <end position="127"/>
    </location>
</feature>
<dbReference type="EMBL" id="QDEB01101652">
    <property type="protein sequence ID" value="RZC31890.1"/>
    <property type="molecule type" value="Genomic_DNA"/>
</dbReference>
<keyword evidence="4" id="KW-1185">Reference proteome</keyword>
<evidence type="ECO:0000313" key="4">
    <source>
        <dbReference type="Proteomes" id="UP000292052"/>
    </source>
</evidence>
<protein>
    <submittedName>
        <fullName evidence="3">Uncharacterized protein</fullName>
    </submittedName>
</protein>
<reference evidence="3 4" key="1">
    <citation type="submission" date="2017-03" db="EMBL/GenBank/DDBJ databases">
        <title>Genome of the blue death feigning beetle - Asbolus verrucosus.</title>
        <authorList>
            <person name="Rider S.D."/>
        </authorList>
    </citation>
    <scope>NUCLEOTIDE SEQUENCE [LARGE SCALE GENOMIC DNA]</scope>
    <source>
        <strain evidence="3">Butters</strain>
        <tissue evidence="3">Head and leg muscle</tissue>
    </source>
</reference>